<dbReference type="GO" id="GO:0003700">
    <property type="term" value="F:DNA-binding transcription factor activity"/>
    <property type="evidence" value="ECO:0007669"/>
    <property type="project" value="TreeGrafter"/>
</dbReference>
<dbReference type="EMBL" id="CP021108">
    <property type="protein sequence ID" value="ARP80416.1"/>
    <property type="molecule type" value="Genomic_DNA"/>
</dbReference>
<dbReference type="InterPro" id="IPR014757">
    <property type="entry name" value="Tscrpt_reg_IclR_C"/>
</dbReference>
<dbReference type="SUPFAM" id="SSF55781">
    <property type="entry name" value="GAF domain-like"/>
    <property type="match status" value="1"/>
</dbReference>
<dbReference type="PANTHER" id="PTHR30136:SF35">
    <property type="entry name" value="HTH-TYPE TRANSCRIPTIONAL REGULATOR RV1719"/>
    <property type="match status" value="1"/>
</dbReference>
<dbReference type="STRING" id="1416806.CAL12_05920"/>
<dbReference type="KEGG" id="bgv:CAL12_05920"/>
<dbReference type="InterPro" id="IPR036388">
    <property type="entry name" value="WH-like_DNA-bd_sf"/>
</dbReference>
<dbReference type="InterPro" id="IPR050707">
    <property type="entry name" value="HTH_MetabolicPath_Reg"/>
</dbReference>
<proteinExistence type="predicted"/>
<dbReference type="Gene3D" id="1.10.10.10">
    <property type="entry name" value="Winged helix-like DNA-binding domain superfamily/Winged helix DNA-binding domain"/>
    <property type="match status" value="1"/>
</dbReference>
<evidence type="ECO:0008006" key="8">
    <source>
        <dbReference type="Google" id="ProtNLM"/>
    </source>
</evidence>
<keyword evidence="1" id="KW-0805">Transcription regulation</keyword>
<feature type="domain" description="IclR-ED" evidence="5">
    <location>
        <begin position="84"/>
        <end position="266"/>
    </location>
</feature>
<dbReference type="Pfam" id="PF09339">
    <property type="entry name" value="HTH_IclR"/>
    <property type="match status" value="1"/>
</dbReference>
<reference evidence="6 7" key="1">
    <citation type="submission" date="2017-05" db="EMBL/GenBank/DDBJ databases">
        <title>Complete and WGS of Bordetella genogroups.</title>
        <authorList>
            <person name="Spilker T."/>
            <person name="LiPuma J."/>
        </authorList>
    </citation>
    <scope>NUCLEOTIDE SEQUENCE [LARGE SCALE GENOMIC DNA]</scope>
    <source>
        <strain evidence="6 7">AU19157</strain>
    </source>
</reference>
<evidence type="ECO:0000256" key="1">
    <source>
        <dbReference type="ARBA" id="ARBA00023015"/>
    </source>
</evidence>
<evidence type="ECO:0000259" key="5">
    <source>
        <dbReference type="PROSITE" id="PS51078"/>
    </source>
</evidence>
<evidence type="ECO:0000256" key="2">
    <source>
        <dbReference type="ARBA" id="ARBA00023125"/>
    </source>
</evidence>
<sequence>MPPRQPYQDVIDDTGPDGSMKVVMRLANVLKAIGRYAPDGASFTDVGRETELGKSTTHRLLAALADAGLVYQDLESKRYRLGSTIALLGASALAQSYASACRRALEEVARVSGDTVFASVVEGSGAVCIARELGSFPIRTLVLNVGDRRPLGVGAGSLALLSAMDDGTVARMLERNRKWLGDYPSYSLDEILADVQATRSNGYALMRGKIVPAIWAIGCAIPDREGRPVCALSISAIAERLSGDRVEAMAKLLRAQAVEVGALLDSLKP</sequence>
<dbReference type="GO" id="GO:0003677">
    <property type="term" value="F:DNA binding"/>
    <property type="evidence" value="ECO:0007669"/>
    <property type="project" value="UniProtKB-KW"/>
</dbReference>
<keyword evidence="2" id="KW-0238">DNA-binding</keyword>
<dbReference type="Gene3D" id="3.30.450.40">
    <property type="match status" value="1"/>
</dbReference>
<gene>
    <name evidence="6" type="ORF">CAL12_05920</name>
</gene>
<evidence type="ECO:0000313" key="6">
    <source>
        <dbReference type="EMBL" id="ARP80416.1"/>
    </source>
</evidence>
<evidence type="ECO:0000313" key="7">
    <source>
        <dbReference type="Proteomes" id="UP000194151"/>
    </source>
</evidence>
<dbReference type="PROSITE" id="PS51077">
    <property type="entry name" value="HTH_ICLR"/>
    <property type="match status" value="1"/>
</dbReference>
<organism evidence="6 7">
    <name type="scientific">Bordetella genomosp. 8</name>
    <dbReference type="NCBI Taxonomy" id="1416806"/>
    <lineage>
        <taxon>Bacteria</taxon>
        <taxon>Pseudomonadati</taxon>
        <taxon>Pseudomonadota</taxon>
        <taxon>Betaproteobacteria</taxon>
        <taxon>Burkholderiales</taxon>
        <taxon>Alcaligenaceae</taxon>
        <taxon>Bordetella</taxon>
    </lineage>
</organism>
<dbReference type="AlphaFoldDB" id="A0A1W6YH39"/>
<dbReference type="Proteomes" id="UP000194151">
    <property type="component" value="Chromosome"/>
</dbReference>
<dbReference type="Pfam" id="PF01614">
    <property type="entry name" value="IclR_C"/>
    <property type="match status" value="1"/>
</dbReference>
<dbReference type="SUPFAM" id="SSF46785">
    <property type="entry name" value="Winged helix' DNA-binding domain"/>
    <property type="match status" value="1"/>
</dbReference>
<dbReference type="InterPro" id="IPR029016">
    <property type="entry name" value="GAF-like_dom_sf"/>
</dbReference>
<accession>A0A1W6YH39</accession>
<protein>
    <recommendedName>
        <fullName evidence="8">IclR family transcriptional regulator</fullName>
    </recommendedName>
</protein>
<name>A0A1W6YH39_9BORD</name>
<dbReference type="GO" id="GO:0045892">
    <property type="term" value="P:negative regulation of DNA-templated transcription"/>
    <property type="evidence" value="ECO:0007669"/>
    <property type="project" value="TreeGrafter"/>
</dbReference>
<dbReference type="PROSITE" id="PS51078">
    <property type="entry name" value="ICLR_ED"/>
    <property type="match status" value="1"/>
</dbReference>
<evidence type="ECO:0000256" key="3">
    <source>
        <dbReference type="ARBA" id="ARBA00023163"/>
    </source>
</evidence>
<dbReference type="InterPro" id="IPR005471">
    <property type="entry name" value="Tscrpt_reg_IclR_N"/>
</dbReference>
<feature type="domain" description="HTH iclR-type" evidence="4">
    <location>
        <begin position="20"/>
        <end position="83"/>
    </location>
</feature>
<evidence type="ECO:0000259" key="4">
    <source>
        <dbReference type="PROSITE" id="PS51077"/>
    </source>
</evidence>
<dbReference type="SMART" id="SM00346">
    <property type="entry name" value="HTH_ICLR"/>
    <property type="match status" value="1"/>
</dbReference>
<dbReference type="PANTHER" id="PTHR30136">
    <property type="entry name" value="HELIX-TURN-HELIX TRANSCRIPTIONAL REGULATOR, ICLR FAMILY"/>
    <property type="match status" value="1"/>
</dbReference>
<keyword evidence="7" id="KW-1185">Reference proteome</keyword>
<dbReference type="InterPro" id="IPR036390">
    <property type="entry name" value="WH_DNA-bd_sf"/>
</dbReference>
<dbReference type="OrthoDB" id="9807558at2"/>
<keyword evidence="3" id="KW-0804">Transcription</keyword>